<gene>
    <name evidence="4" type="ORF">NDES1114_LOCUS11598</name>
</gene>
<evidence type="ECO:0000313" key="4">
    <source>
        <dbReference type="EMBL" id="CAD9109800.1"/>
    </source>
</evidence>
<feature type="domain" description="DNA/RNA non-specific endonuclease/pyrophosphatase/phosphodiesterase" evidence="3">
    <location>
        <begin position="58"/>
        <end position="222"/>
    </location>
</feature>
<proteinExistence type="predicted"/>
<dbReference type="AlphaFoldDB" id="A0A7S1LP53"/>
<dbReference type="GO" id="GO:0046872">
    <property type="term" value="F:metal ion binding"/>
    <property type="evidence" value="ECO:0007669"/>
    <property type="project" value="InterPro"/>
</dbReference>
<dbReference type="EMBL" id="HBGF01017620">
    <property type="protein sequence ID" value="CAD9109800.1"/>
    <property type="molecule type" value="Transcribed_RNA"/>
</dbReference>
<feature type="chain" id="PRO_5031091446" description="DNA/RNA non-specific endonuclease/pyrophosphatase/phosphodiesterase domain-containing protein" evidence="2">
    <location>
        <begin position="23"/>
        <end position="349"/>
    </location>
</feature>
<dbReference type="InterPro" id="IPR044925">
    <property type="entry name" value="His-Me_finger_sf"/>
</dbReference>
<sequence>MNVAIAMHLAVAAAGFAAVSTATPCPQAATAGWAGVRPTHHEGAPTALPYTLVMRSVDVPAVTCFVIDETNRGENKRDSGTWRQLQFGGNALGPTHDAYDDHVRDPPLGIGCGPERWNKGHLMADRYFKRDEDKANTYFMANMVPQRSNCNGGWWSHKVEADIQKYAEDPRYEGHMVFVGTEGEVENRNIIVGSSIPTEYDAAVNGVKHVKWMWAAVCKQGKGGFMMAAGNPNEPKCGDQYLSLGNFPLPKELHGVFGNLEEYCGTVEKWASWEKRKKQKKPSSRSEDKARRDIDVGATVTRAKKKVASAQKARLRGRDIELGKEAGTPRTSRSADLKATTRNKRKLID</sequence>
<evidence type="ECO:0000256" key="1">
    <source>
        <dbReference type="SAM" id="MobiDB-lite"/>
    </source>
</evidence>
<dbReference type="Gene3D" id="3.40.570.10">
    <property type="entry name" value="Extracellular Endonuclease, subunit A"/>
    <property type="match status" value="1"/>
</dbReference>
<dbReference type="InterPro" id="IPR001604">
    <property type="entry name" value="Endo_G_ENPP1-like_dom"/>
</dbReference>
<organism evidence="4">
    <name type="scientific">Neobodo designis</name>
    <name type="common">Flagellated protozoan</name>
    <name type="synonym">Bodo designis</name>
    <dbReference type="NCBI Taxonomy" id="312471"/>
    <lineage>
        <taxon>Eukaryota</taxon>
        <taxon>Discoba</taxon>
        <taxon>Euglenozoa</taxon>
        <taxon>Kinetoplastea</taxon>
        <taxon>Metakinetoplastina</taxon>
        <taxon>Neobodonida</taxon>
        <taxon>Neobodo</taxon>
    </lineage>
</organism>
<feature type="signal peptide" evidence="2">
    <location>
        <begin position="1"/>
        <end position="22"/>
    </location>
</feature>
<dbReference type="GO" id="GO:0003676">
    <property type="term" value="F:nucleic acid binding"/>
    <property type="evidence" value="ECO:0007669"/>
    <property type="project" value="InterPro"/>
</dbReference>
<name>A0A7S1LP53_NEODS</name>
<feature type="region of interest" description="Disordered" evidence="1">
    <location>
        <begin position="275"/>
        <end position="349"/>
    </location>
</feature>
<dbReference type="Pfam" id="PF01223">
    <property type="entry name" value="Endonuclease_NS"/>
    <property type="match status" value="1"/>
</dbReference>
<dbReference type="InterPro" id="IPR044929">
    <property type="entry name" value="DNA/RNA_non-sp_Endonuclease_sf"/>
</dbReference>
<evidence type="ECO:0000259" key="3">
    <source>
        <dbReference type="Pfam" id="PF01223"/>
    </source>
</evidence>
<dbReference type="SUPFAM" id="SSF54060">
    <property type="entry name" value="His-Me finger endonucleases"/>
    <property type="match status" value="1"/>
</dbReference>
<accession>A0A7S1LP53</accession>
<evidence type="ECO:0000256" key="2">
    <source>
        <dbReference type="SAM" id="SignalP"/>
    </source>
</evidence>
<reference evidence="4" key="1">
    <citation type="submission" date="2021-01" db="EMBL/GenBank/DDBJ databases">
        <authorList>
            <person name="Corre E."/>
            <person name="Pelletier E."/>
            <person name="Niang G."/>
            <person name="Scheremetjew M."/>
            <person name="Finn R."/>
            <person name="Kale V."/>
            <person name="Holt S."/>
            <person name="Cochrane G."/>
            <person name="Meng A."/>
            <person name="Brown T."/>
            <person name="Cohen L."/>
        </authorList>
    </citation>
    <scope>NUCLEOTIDE SEQUENCE</scope>
    <source>
        <strain evidence="4">CCAP 1951/1</strain>
    </source>
</reference>
<keyword evidence="2" id="KW-0732">Signal</keyword>
<dbReference type="GO" id="GO:0016787">
    <property type="term" value="F:hydrolase activity"/>
    <property type="evidence" value="ECO:0007669"/>
    <property type="project" value="InterPro"/>
</dbReference>
<feature type="compositionally biased region" description="Basic and acidic residues" evidence="1">
    <location>
        <begin position="284"/>
        <end position="295"/>
    </location>
</feature>
<protein>
    <recommendedName>
        <fullName evidence="3">DNA/RNA non-specific endonuclease/pyrophosphatase/phosphodiesterase domain-containing protein</fullName>
    </recommendedName>
</protein>